<evidence type="ECO:0000313" key="3">
    <source>
        <dbReference type="EMBL" id="OOM75929.1"/>
    </source>
</evidence>
<dbReference type="SUPFAM" id="SSF50151">
    <property type="entry name" value="SacY-like RNA-binding domain"/>
    <property type="match status" value="1"/>
</dbReference>
<dbReference type="Pfam" id="PF03123">
    <property type="entry name" value="CAT_RBD"/>
    <property type="match status" value="1"/>
</dbReference>
<name>A0A1S8TE84_9CLOT</name>
<proteinExistence type="predicted"/>
<evidence type="ECO:0000313" key="4">
    <source>
        <dbReference type="Proteomes" id="UP000190890"/>
    </source>
</evidence>
<evidence type="ECO:0000256" key="1">
    <source>
        <dbReference type="ARBA" id="ARBA00022737"/>
    </source>
</evidence>
<dbReference type="Gene3D" id="1.10.1790.10">
    <property type="entry name" value="PRD domain"/>
    <property type="match status" value="2"/>
</dbReference>
<dbReference type="SUPFAM" id="SSF63520">
    <property type="entry name" value="PTS-regulatory domain, PRD"/>
    <property type="match status" value="2"/>
</dbReference>
<dbReference type="InterPro" id="IPR004341">
    <property type="entry name" value="CAT_RNA-bd_dom"/>
</dbReference>
<dbReference type="GO" id="GO:0006355">
    <property type="term" value="P:regulation of DNA-templated transcription"/>
    <property type="evidence" value="ECO:0007669"/>
    <property type="project" value="InterPro"/>
</dbReference>
<dbReference type="Pfam" id="PF00874">
    <property type="entry name" value="PRD"/>
    <property type="match status" value="2"/>
</dbReference>
<dbReference type="InterPro" id="IPR011608">
    <property type="entry name" value="PRD"/>
</dbReference>
<dbReference type="STRING" id="29367.CLPUN_29660"/>
<sequence length="284" mass="33496">MVINMKIKKVLNNNAVTIINESDQEMVVMGLGLAFKKKAGDELEKEKIERIFTLDNKEVSEKLKKLISEIPIKYVEVCEEIVNYAEGKLDKKLNENIYLTLTDHISFALYRHKQEADIKNPLAWEIKRFYKQEYSIGLKALEIIKEKLDMDLPKDEAASIALHIVNAQLNENMPNVVSITNMIQQSLNIIKYHFKIDFDEEALNYHRLVTHLKFFAQRILNDRLTTSYDEDLYLMLKNKYSEAYECSEKVKKYIEKNFNFKLTSEEMTYLIIHIQRVTERNKDK</sequence>
<dbReference type="EMBL" id="LZZM01000179">
    <property type="protein sequence ID" value="OOM75929.1"/>
    <property type="molecule type" value="Genomic_DNA"/>
</dbReference>
<dbReference type="PANTHER" id="PTHR30185:SF15">
    <property type="entry name" value="CRYPTIC BETA-GLUCOSIDE BGL OPERON ANTITERMINATOR"/>
    <property type="match status" value="1"/>
</dbReference>
<dbReference type="InterPro" id="IPR036650">
    <property type="entry name" value="CAT_RNA-bd_dom_sf"/>
</dbReference>
<dbReference type="Proteomes" id="UP000190890">
    <property type="component" value="Unassembled WGS sequence"/>
</dbReference>
<keyword evidence="4" id="KW-1185">Reference proteome</keyword>
<dbReference type="GO" id="GO:0003723">
    <property type="term" value="F:RNA binding"/>
    <property type="evidence" value="ECO:0007669"/>
    <property type="project" value="InterPro"/>
</dbReference>
<accession>A0A1S8TE84</accession>
<organism evidence="3 4">
    <name type="scientific">Clostridium puniceum</name>
    <dbReference type="NCBI Taxonomy" id="29367"/>
    <lineage>
        <taxon>Bacteria</taxon>
        <taxon>Bacillati</taxon>
        <taxon>Bacillota</taxon>
        <taxon>Clostridia</taxon>
        <taxon>Eubacteriales</taxon>
        <taxon>Clostridiaceae</taxon>
        <taxon>Clostridium</taxon>
    </lineage>
</organism>
<dbReference type="Gene3D" id="2.30.24.10">
    <property type="entry name" value="CAT RNA-binding domain"/>
    <property type="match status" value="1"/>
</dbReference>
<comment type="caution">
    <text evidence="3">The sequence shown here is derived from an EMBL/GenBank/DDBJ whole genome shotgun (WGS) entry which is preliminary data.</text>
</comment>
<dbReference type="InterPro" id="IPR036634">
    <property type="entry name" value="PRD_sf"/>
</dbReference>
<dbReference type="PROSITE" id="PS51372">
    <property type="entry name" value="PRD_2"/>
    <property type="match status" value="2"/>
</dbReference>
<dbReference type="NCBIfam" id="NF046042">
    <property type="entry name" value="LicT"/>
    <property type="match status" value="1"/>
</dbReference>
<evidence type="ECO:0000259" key="2">
    <source>
        <dbReference type="PROSITE" id="PS51372"/>
    </source>
</evidence>
<reference evidence="3 4" key="1">
    <citation type="submission" date="2016-05" db="EMBL/GenBank/DDBJ databases">
        <title>Microbial solvent formation.</title>
        <authorList>
            <person name="Poehlein A."/>
            <person name="Montoya Solano J.D."/>
            <person name="Flitsch S."/>
            <person name="Krabben P."/>
            <person name="Duerre P."/>
            <person name="Daniel R."/>
        </authorList>
    </citation>
    <scope>NUCLEOTIDE SEQUENCE [LARGE SCALE GENOMIC DNA]</scope>
    <source>
        <strain evidence="3 4">DSM 2619</strain>
    </source>
</reference>
<dbReference type="InterPro" id="IPR050661">
    <property type="entry name" value="BglG_antiterminators"/>
</dbReference>
<feature type="domain" description="PRD" evidence="2">
    <location>
        <begin position="69"/>
        <end position="174"/>
    </location>
</feature>
<dbReference type="PANTHER" id="PTHR30185">
    <property type="entry name" value="CRYPTIC BETA-GLUCOSIDE BGL OPERON ANTITERMINATOR"/>
    <property type="match status" value="1"/>
</dbReference>
<gene>
    <name evidence="3" type="primary">licT_4</name>
    <name evidence="3" type="ORF">CLPUN_29660</name>
</gene>
<feature type="domain" description="PRD" evidence="2">
    <location>
        <begin position="175"/>
        <end position="284"/>
    </location>
</feature>
<keyword evidence="1" id="KW-0677">Repeat</keyword>
<dbReference type="SMART" id="SM01061">
    <property type="entry name" value="CAT_RBD"/>
    <property type="match status" value="1"/>
</dbReference>
<protein>
    <submittedName>
        <fullName evidence="3">Transcription antiterminator LicT</fullName>
    </submittedName>
</protein>
<dbReference type="AlphaFoldDB" id="A0A1S8TE84"/>